<dbReference type="InterPro" id="IPR003607">
    <property type="entry name" value="HD/PDEase_dom"/>
</dbReference>
<dbReference type="GO" id="GO:0008832">
    <property type="term" value="F:dGTPase activity"/>
    <property type="evidence" value="ECO:0007669"/>
    <property type="project" value="TreeGrafter"/>
</dbReference>
<evidence type="ECO:0000259" key="3">
    <source>
        <dbReference type="PROSITE" id="PS51831"/>
    </source>
</evidence>
<accession>A0A7R7MVD1</accession>
<reference evidence="4 5" key="1">
    <citation type="submission" date="2020-12" db="EMBL/GenBank/DDBJ databases">
        <title>Genome sequence of clinical Mycobacterium intracellulare strains.</title>
        <authorList>
            <person name="Tateishi Y."/>
            <person name="Matsumoto S."/>
            <person name="Fukushima Y."/>
            <person name="Nakajima C."/>
            <person name="Suzuki Y."/>
        </authorList>
    </citation>
    <scope>NUCLEOTIDE SEQUENCE [LARGE SCALE GENOMIC DNA]</scope>
    <source>
        <strain evidence="4 5">M018</strain>
    </source>
</reference>
<dbReference type="FunFam" id="1.10.3210.10:FF:000029">
    <property type="entry name" value="Deoxyguanosinetriphosphate triphosphohydrolase-like protein"/>
    <property type="match status" value="1"/>
</dbReference>
<feature type="domain" description="HD" evidence="3">
    <location>
        <begin position="104"/>
        <end position="254"/>
    </location>
</feature>
<dbReference type="InterPro" id="IPR026875">
    <property type="entry name" value="PHydrolase_assoc_dom"/>
</dbReference>
<evidence type="ECO:0000313" key="4">
    <source>
        <dbReference type="EMBL" id="BCO99276.1"/>
    </source>
</evidence>
<dbReference type="HAMAP" id="MF_01212">
    <property type="entry name" value="dGTPase_type2"/>
    <property type="match status" value="1"/>
</dbReference>
<gene>
    <name evidence="4" type="primary">dgt</name>
    <name evidence="4" type="ORF">MINTM018_20460</name>
</gene>
<dbReference type="PANTHER" id="PTHR11373:SF32">
    <property type="entry name" value="DEOXYGUANOSINETRIPHOSPHATE TRIPHOSPHOHYDROLASE"/>
    <property type="match status" value="1"/>
</dbReference>
<sequence length="457" mass="49516">MRIGPNLAPADTRQRARVEPDLGGHSLADCASVTRNQRDPYDDFDRQRRVTEAAKTAGLPGTEGQHRTDFARDRARVLHSAALRRLADKTQVVGPREGDTPRTRLTHSLEVAQIGRGMAVGLGCDLDLVDLAGLAHDIGHPPYGHNGERALDEVAANYGGFEGNAQNFRILTSLEPKVLDAQGNSAGLNLTRASLDAVTKYPWPRGEGHGSAARKFGFYDADREAAAWMRAGAPEGRMCLEAQVMDWADDVAYSVHDVEDGVVSQRIDLRVLADDDEAAALAKLGETEFSRVRADDFMAAARRLSALPVVAAVGKYDATLAASVALKRLTSELVGRFASAAIATTRAAAGPGPLVRYRAELQVPDLVRAEVALLKILALQFIMSDPRHQETQAGQRERIHRVAHWLYAGAPRTLDPVFAAAFNTAADDGARWRVIVDQIASYTEGRLERIDARQAGP</sequence>
<organism evidence="4 5">
    <name type="scientific">Mycobacterium intracellulare</name>
    <dbReference type="NCBI Taxonomy" id="1767"/>
    <lineage>
        <taxon>Bacteria</taxon>
        <taxon>Bacillati</taxon>
        <taxon>Actinomycetota</taxon>
        <taxon>Actinomycetes</taxon>
        <taxon>Mycobacteriales</taxon>
        <taxon>Mycobacteriaceae</taxon>
        <taxon>Mycobacterium</taxon>
        <taxon>Mycobacterium avium complex (MAC)</taxon>
    </lineage>
</organism>
<dbReference type="InterPro" id="IPR050135">
    <property type="entry name" value="dGTPase-like"/>
</dbReference>
<keyword evidence="1 2" id="KW-0378">Hydrolase</keyword>
<dbReference type="SMART" id="SM00471">
    <property type="entry name" value="HDc"/>
    <property type="match status" value="1"/>
</dbReference>
<dbReference type="PANTHER" id="PTHR11373">
    <property type="entry name" value="DEOXYNUCLEOSIDE TRIPHOSPHATE TRIPHOSPHOHYDROLASE"/>
    <property type="match status" value="1"/>
</dbReference>
<dbReference type="InterPro" id="IPR006674">
    <property type="entry name" value="HD_domain"/>
</dbReference>
<protein>
    <recommendedName>
        <fullName evidence="2">Deoxyguanosinetriphosphate triphosphohydrolase-like protein</fullName>
    </recommendedName>
</protein>
<dbReference type="NCBIfam" id="TIGR01353">
    <property type="entry name" value="dGTP_triPase"/>
    <property type="match status" value="1"/>
</dbReference>
<evidence type="ECO:0000256" key="1">
    <source>
        <dbReference type="ARBA" id="ARBA00022801"/>
    </source>
</evidence>
<dbReference type="AlphaFoldDB" id="A0A7R7MVD1"/>
<dbReference type="Gene3D" id="1.10.3210.10">
    <property type="entry name" value="Hypothetical protein af1432"/>
    <property type="match status" value="1"/>
</dbReference>
<dbReference type="Proteomes" id="UP000595205">
    <property type="component" value="Chromosome"/>
</dbReference>
<name>A0A7R7MVD1_MYCIT</name>
<dbReference type="Pfam" id="PF01966">
    <property type="entry name" value="HD"/>
    <property type="match status" value="1"/>
</dbReference>
<dbReference type="EMBL" id="AP024255">
    <property type="protein sequence ID" value="BCO99276.1"/>
    <property type="molecule type" value="Genomic_DNA"/>
</dbReference>
<dbReference type="SUPFAM" id="SSF109604">
    <property type="entry name" value="HD-domain/PDEase-like"/>
    <property type="match status" value="1"/>
</dbReference>
<dbReference type="GO" id="GO:0006203">
    <property type="term" value="P:dGTP catabolic process"/>
    <property type="evidence" value="ECO:0007669"/>
    <property type="project" value="TreeGrafter"/>
</dbReference>
<dbReference type="Pfam" id="PF13286">
    <property type="entry name" value="HD_assoc"/>
    <property type="match status" value="1"/>
</dbReference>
<evidence type="ECO:0000313" key="5">
    <source>
        <dbReference type="Proteomes" id="UP000595205"/>
    </source>
</evidence>
<dbReference type="NCBIfam" id="NF002829">
    <property type="entry name" value="PRK03007.1"/>
    <property type="match status" value="1"/>
</dbReference>
<comment type="similarity">
    <text evidence="2">Belongs to the dGTPase family. Type 2 subfamily.</text>
</comment>
<dbReference type="InterPro" id="IPR023023">
    <property type="entry name" value="dNTPase_2"/>
</dbReference>
<dbReference type="PROSITE" id="PS51831">
    <property type="entry name" value="HD"/>
    <property type="match status" value="1"/>
</dbReference>
<proteinExistence type="inferred from homology"/>
<evidence type="ECO:0000256" key="2">
    <source>
        <dbReference type="HAMAP-Rule" id="MF_01212"/>
    </source>
</evidence>
<dbReference type="CDD" id="cd00077">
    <property type="entry name" value="HDc"/>
    <property type="match status" value="1"/>
</dbReference>
<dbReference type="InterPro" id="IPR006261">
    <property type="entry name" value="dGTPase"/>
</dbReference>